<dbReference type="Pfam" id="PF03403">
    <property type="entry name" value="PAF-AH_p_II"/>
    <property type="match status" value="1"/>
</dbReference>
<keyword evidence="2 5" id="KW-0378">Hydrolase</keyword>
<feature type="active site" description="Nucleophile" evidence="6">
    <location>
        <position position="293"/>
    </location>
</feature>
<keyword evidence="3 5" id="KW-0442">Lipid degradation</keyword>
<evidence type="ECO:0000313" key="8">
    <source>
        <dbReference type="EMBL" id="KAK6167477.1"/>
    </source>
</evidence>
<reference evidence="8 9" key="1">
    <citation type="submission" date="2024-01" db="EMBL/GenBank/DDBJ databases">
        <title>The genome of the rayed Mediterranean limpet Patella caerulea (Linnaeus, 1758).</title>
        <authorList>
            <person name="Anh-Thu Weber A."/>
            <person name="Halstead-Nussloch G."/>
        </authorList>
    </citation>
    <scope>NUCLEOTIDE SEQUENCE [LARGE SCALE GENOMIC DNA]</scope>
    <source>
        <strain evidence="8">AATW-2023a</strain>
        <tissue evidence="8">Whole specimen</tissue>
    </source>
</reference>
<evidence type="ECO:0000256" key="2">
    <source>
        <dbReference type="ARBA" id="ARBA00022801"/>
    </source>
</evidence>
<organism evidence="8 9">
    <name type="scientific">Patella caerulea</name>
    <name type="common">Rayed Mediterranean limpet</name>
    <dbReference type="NCBI Taxonomy" id="87958"/>
    <lineage>
        <taxon>Eukaryota</taxon>
        <taxon>Metazoa</taxon>
        <taxon>Spiralia</taxon>
        <taxon>Lophotrochozoa</taxon>
        <taxon>Mollusca</taxon>
        <taxon>Gastropoda</taxon>
        <taxon>Patellogastropoda</taxon>
        <taxon>Patelloidea</taxon>
        <taxon>Patellidae</taxon>
        <taxon>Patella</taxon>
    </lineage>
</organism>
<dbReference type="EC" id="3.1.1.47" evidence="1 5"/>
<proteinExistence type="predicted"/>
<dbReference type="GO" id="GO:0003847">
    <property type="term" value="F:1-alkyl-2-acetylglycerophosphocholine esterase activity"/>
    <property type="evidence" value="ECO:0007669"/>
    <property type="project" value="UniProtKB-UniRule"/>
</dbReference>
<evidence type="ECO:0000256" key="4">
    <source>
        <dbReference type="ARBA" id="ARBA00023098"/>
    </source>
</evidence>
<evidence type="ECO:0000256" key="5">
    <source>
        <dbReference type="PIRNR" id="PIRNR018169"/>
    </source>
</evidence>
<dbReference type="InterPro" id="IPR016715">
    <property type="entry name" value="PAF_acetylhydro_eukaryote"/>
</dbReference>
<dbReference type="InterPro" id="IPR029058">
    <property type="entry name" value="AB_hydrolase_fold"/>
</dbReference>
<dbReference type="PANTHER" id="PTHR10272:SF0">
    <property type="entry name" value="PLATELET-ACTIVATING FACTOR ACETYLHYDROLASE"/>
    <property type="match status" value="1"/>
</dbReference>
<feature type="active site" description="Charge relay system" evidence="6">
    <location>
        <position position="316"/>
    </location>
</feature>
<dbReference type="Gene3D" id="3.40.50.1820">
    <property type="entry name" value="alpha/beta hydrolase"/>
    <property type="match status" value="1"/>
</dbReference>
<dbReference type="PANTHER" id="PTHR10272">
    <property type="entry name" value="PLATELET-ACTIVATING FACTOR ACETYLHYDROLASE"/>
    <property type="match status" value="1"/>
</dbReference>
<sequence>MDESRTKESRKAAAAPKNIFKNKIRRHLPVGKGPYTVGCVDFMNDHTEEGVFFRLFYPTKKSDIYKRDRQWPLWLPRKQYGHGYVYFLGRNIKTFGKFFNWYVGDVYVPALSQAPVLKMDNMKYPVIILSHGLGGNRTTYSTLCCELASHGFVVAAIEHSDGSASMALRLKEFFNNNINNNNTEDSTDSHSSPESPASAFTPPSPDTPQRHRLQHLNTFNEDWKPFEKVEDIFDFKYRNGQIYHRSEECSKVLDLLIAMDQGELIHNVFGVMFDTSQFKNCLDLSKASVIGHSFGGSTCLCTLATDKRFKTGVVVDGWMHPLDEQVYKNVTQPVLMINYETFQWLANVKQMSRFVTKTMITVRGTCHQSISDFQFIANPVIARIMRVRHSLTPKLAFGTSAKGMLGYLRKHLGLPGDQHSDIFDGDHDLVINGTNLKLS</sequence>
<evidence type="ECO:0000313" key="9">
    <source>
        <dbReference type="Proteomes" id="UP001347796"/>
    </source>
</evidence>
<dbReference type="EMBL" id="JAZGQO010000018">
    <property type="protein sequence ID" value="KAK6167477.1"/>
    <property type="molecule type" value="Genomic_DNA"/>
</dbReference>
<feature type="active site" description="Charge relay system" evidence="6">
    <location>
        <position position="367"/>
    </location>
</feature>
<keyword evidence="9" id="KW-1185">Reference proteome</keyword>
<keyword evidence="4 5" id="KW-0443">Lipid metabolism</keyword>
<dbReference type="PIRSF" id="PIRSF018169">
    <property type="entry name" value="PAF_acetylhydrolase"/>
    <property type="match status" value="1"/>
</dbReference>
<feature type="region of interest" description="Disordered" evidence="7">
    <location>
        <begin position="179"/>
        <end position="209"/>
    </location>
</feature>
<dbReference type="SUPFAM" id="SSF53474">
    <property type="entry name" value="alpha/beta-Hydrolases"/>
    <property type="match status" value="1"/>
</dbReference>
<evidence type="ECO:0000256" key="1">
    <source>
        <dbReference type="ARBA" id="ARBA00013201"/>
    </source>
</evidence>
<dbReference type="AlphaFoldDB" id="A0AAN8IXL6"/>
<evidence type="ECO:0000256" key="6">
    <source>
        <dbReference type="PIRSR" id="PIRSR018169-1"/>
    </source>
</evidence>
<dbReference type="Proteomes" id="UP001347796">
    <property type="component" value="Unassembled WGS sequence"/>
</dbReference>
<comment type="caution">
    <text evidence="8">The sequence shown here is derived from an EMBL/GenBank/DDBJ whole genome shotgun (WGS) entry which is preliminary data.</text>
</comment>
<gene>
    <name evidence="8" type="ORF">SNE40_021496</name>
</gene>
<comment type="catalytic activity">
    <reaction evidence="5">
        <text>a 1-O-alkyl-2-acetyl-sn-glycero-3-phosphocholine + H2O = a 1-O-alkyl-sn-glycero-3-phosphocholine + acetate + H(+)</text>
        <dbReference type="Rhea" id="RHEA:17777"/>
        <dbReference type="ChEBI" id="CHEBI:15377"/>
        <dbReference type="ChEBI" id="CHEBI:15378"/>
        <dbReference type="ChEBI" id="CHEBI:30089"/>
        <dbReference type="ChEBI" id="CHEBI:30909"/>
        <dbReference type="ChEBI" id="CHEBI:36707"/>
        <dbReference type="EC" id="3.1.1.47"/>
    </reaction>
</comment>
<dbReference type="GO" id="GO:0016042">
    <property type="term" value="P:lipid catabolic process"/>
    <property type="evidence" value="ECO:0007669"/>
    <property type="project" value="UniProtKB-KW"/>
</dbReference>
<protein>
    <recommendedName>
        <fullName evidence="1 5">1-alkyl-2-acetylglycerophosphocholine esterase</fullName>
        <ecNumber evidence="1 5">3.1.1.47</ecNumber>
    </recommendedName>
</protein>
<evidence type="ECO:0000256" key="7">
    <source>
        <dbReference type="SAM" id="MobiDB-lite"/>
    </source>
</evidence>
<name>A0AAN8IXL6_PATCE</name>
<accession>A0AAN8IXL6</accession>
<evidence type="ECO:0000256" key="3">
    <source>
        <dbReference type="ARBA" id="ARBA00022963"/>
    </source>
</evidence>